<evidence type="ECO:0000313" key="2">
    <source>
        <dbReference type="Proteomes" id="UP000747542"/>
    </source>
</evidence>
<dbReference type="AlphaFoldDB" id="A0A8J5MXD2"/>
<proteinExistence type="predicted"/>
<gene>
    <name evidence="1" type="ORF">Hamer_G012808</name>
</gene>
<protein>
    <submittedName>
        <fullName evidence="1">Uncharacterized protein</fullName>
    </submittedName>
</protein>
<organism evidence="1 2">
    <name type="scientific">Homarus americanus</name>
    <name type="common">American lobster</name>
    <dbReference type="NCBI Taxonomy" id="6706"/>
    <lineage>
        <taxon>Eukaryota</taxon>
        <taxon>Metazoa</taxon>
        <taxon>Ecdysozoa</taxon>
        <taxon>Arthropoda</taxon>
        <taxon>Crustacea</taxon>
        <taxon>Multicrustacea</taxon>
        <taxon>Malacostraca</taxon>
        <taxon>Eumalacostraca</taxon>
        <taxon>Eucarida</taxon>
        <taxon>Decapoda</taxon>
        <taxon>Pleocyemata</taxon>
        <taxon>Astacidea</taxon>
        <taxon>Nephropoidea</taxon>
        <taxon>Nephropidae</taxon>
        <taxon>Homarus</taxon>
    </lineage>
</organism>
<dbReference type="EMBL" id="JAHLQT010021643">
    <property type="protein sequence ID" value="KAG7167363.1"/>
    <property type="molecule type" value="Genomic_DNA"/>
</dbReference>
<name>A0A8J5MXD2_HOMAM</name>
<accession>A0A8J5MXD2</accession>
<reference evidence="1" key="1">
    <citation type="journal article" date="2021" name="Sci. Adv.">
        <title>The American lobster genome reveals insights on longevity, neural, and immune adaptations.</title>
        <authorList>
            <person name="Polinski J.M."/>
            <person name="Zimin A.V."/>
            <person name="Clark K.F."/>
            <person name="Kohn A.B."/>
            <person name="Sadowski N."/>
            <person name="Timp W."/>
            <person name="Ptitsyn A."/>
            <person name="Khanna P."/>
            <person name="Romanova D.Y."/>
            <person name="Williams P."/>
            <person name="Greenwood S.J."/>
            <person name="Moroz L.L."/>
            <person name="Walt D.R."/>
            <person name="Bodnar A.G."/>
        </authorList>
    </citation>
    <scope>NUCLEOTIDE SEQUENCE</scope>
    <source>
        <strain evidence="1">GMGI-L3</strain>
    </source>
</reference>
<evidence type="ECO:0000313" key="1">
    <source>
        <dbReference type="EMBL" id="KAG7167363.1"/>
    </source>
</evidence>
<comment type="caution">
    <text evidence="1">The sequence shown here is derived from an EMBL/GenBank/DDBJ whole genome shotgun (WGS) entry which is preliminary data.</text>
</comment>
<sequence>MATSDSLFLFCSSTPLVTGGGRRRCCGSLPVSALNTLTQEPSNYVAQVPLVCCSDELSCDVMIESDESFNSFTLCSGPAGVSCVFPVIVRISFCTSFSVVFVSYSLKTPGVLVVQEVGRTHNIPEGPVGVRRLYILVVGAGWSSRHAVSLCGTPCLSTSTASPTPALTTTSVTPAGHARYEVTPFVFINRS</sequence>
<keyword evidence="2" id="KW-1185">Reference proteome</keyword>
<dbReference type="Proteomes" id="UP000747542">
    <property type="component" value="Unassembled WGS sequence"/>
</dbReference>